<sequence length="383" mass="43129">MDGKKNVVIYKDHLLSPSETFVKAQAEALQNFTPYYVGSRQIAGIKLPDERVIVMNDQSVFGWGKETLYKLVGKSIGFMNKIARLKPSLIHAHFGFGGALALPLVKYLDVPLVVTFHGFDATVKDEFANFYSHKLYIRKRKELQRQGTLFIAVSDFIKRKMIEQGFPEERIVRHYIGINLASFTPDEQVKRKPIVLFVGRLVEKKGAEFLIDAMHLVQRELPDCELVCIGDGPLRGHLEEKAGRLLTKYQFLGVQPPEVVRTWMNTAMLFSVPSVIAENGDAEGFGMVFAEANAMGLPVVSFATGGITEAVAHGETGYLAPEKDSQMLAIYIQALLTNKAVWESFSKQGKARVQNLFNIEKQNQELEALYEAIIRDFKRRRIS</sequence>
<keyword evidence="3" id="KW-1185">Reference proteome</keyword>
<name>A0AA96LME0_9BACL</name>
<reference evidence="2" key="1">
    <citation type="submission" date="2022-02" db="EMBL/GenBank/DDBJ databases">
        <title>Paenibacillus sp. MBLB1832 Whole Genome Shotgun Sequencing.</title>
        <authorList>
            <person name="Hwang C.Y."/>
            <person name="Cho E.-S."/>
            <person name="Seo M.-J."/>
        </authorList>
    </citation>
    <scope>NUCLEOTIDE SEQUENCE</scope>
    <source>
        <strain evidence="2">MBLB1832</strain>
    </source>
</reference>
<dbReference type="Gene3D" id="3.40.50.2000">
    <property type="entry name" value="Glycogen Phosphorylase B"/>
    <property type="match status" value="2"/>
</dbReference>
<dbReference type="Proteomes" id="UP001304650">
    <property type="component" value="Chromosome"/>
</dbReference>
<dbReference type="KEGG" id="proo:MJB10_22100"/>
<dbReference type="PANTHER" id="PTHR45947:SF14">
    <property type="entry name" value="SLL1723 PROTEIN"/>
    <property type="match status" value="1"/>
</dbReference>
<dbReference type="EMBL" id="CP130319">
    <property type="protein sequence ID" value="WNR43767.1"/>
    <property type="molecule type" value="Genomic_DNA"/>
</dbReference>
<dbReference type="AlphaFoldDB" id="A0AA96LME0"/>
<proteinExistence type="predicted"/>
<dbReference type="Pfam" id="PF13692">
    <property type="entry name" value="Glyco_trans_1_4"/>
    <property type="match status" value="1"/>
</dbReference>
<dbReference type="Pfam" id="PF13439">
    <property type="entry name" value="Glyco_transf_4"/>
    <property type="match status" value="1"/>
</dbReference>
<dbReference type="PANTHER" id="PTHR45947">
    <property type="entry name" value="SULFOQUINOVOSYL TRANSFERASE SQD2"/>
    <property type="match status" value="1"/>
</dbReference>
<dbReference type="EC" id="2.4.-.-" evidence="2"/>
<dbReference type="RefSeq" id="WP_314798536.1">
    <property type="nucleotide sequence ID" value="NZ_CP130319.1"/>
</dbReference>
<protein>
    <submittedName>
        <fullName evidence="2">Glycosyltransferase</fullName>
        <ecNumber evidence="2">2.4.-.-</ecNumber>
    </submittedName>
</protein>
<evidence type="ECO:0000259" key="1">
    <source>
        <dbReference type="Pfam" id="PF13439"/>
    </source>
</evidence>
<accession>A0AA96LME0</accession>
<dbReference type="GO" id="GO:0016757">
    <property type="term" value="F:glycosyltransferase activity"/>
    <property type="evidence" value="ECO:0007669"/>
    <property type="project" value="UniProtKB-KW"/>
</dbReference>
<evidence type="ECO:0000313" key="2">
    <source>
        <dbReference type="EMBL" id="WNR43767.1"/>
    </source>
</evidence>
<dbReference type="SUPFAM" id="SSF53756">
    <property type="entry name" value="UDP-Glycosyltransferase/glycogen phosphorylase"/>
    <property type="match status" value="1"/>
</dbReference>
<feature type="domain" description="Glycosyltransferase subfamily 4-like N-terminal" evidence="1">
    <location>
        <begin position="52"/>
        <end position="181"/>
    </location>
</feature>
<keyword evidence="2" id="KW-0808">Transferase</keyword>
<dbReference type="InterPro" id="IPR028098">
    <property type="entry name" value="Glyco_trans_4-like_N"/>
</dbReference>
<keyword evidence="2" id="KW-0328">Glycosyltransferase</keyword>
<evidence type="ECO:0000313" key="3">
    <source>
        <dbReference type="Proteomes" id="UP001304650"/>
    </source>
</evidence>
<gene>
    <name evidence="2" type="ORF">MJB10_22100</name>
</gene>
<dbReference type="InterPro" id="IPR050194">
    <property type="entry name" value="Glycosyltransferase_grp1"/>
</dbReference>
<organism evidence="2 3">
    <name type="scientific">Paenibacillus roseopurpureus</name>
    <dbReference type="NCBI Taxonomy" id="2918901"/>
    <lineage>
        <taxon>Bacteria</taxon>
        <taxon>Bacillati</taxon>
        <taxon>Bacillota</taxon>
        <taxon>Bacilli</taxon>
        <taxon>Bacillales</taxon>
        <taxon>Paenibacillaceae</taxon>
        <taxon>Paenibacillus</taxon>
    </lineage>
</organism>